<evidence type="ECO:0000256" key="2">
    <source>
        <dbReference type="ARBA" id="ARBA00022801"/>
    </source>
</evidence>
<evidence type="ECO:0000313" key="7">
    <source>
        <dbReference type="Proteomes" id="UP001491310"/>
    </source>
</evidence>
<dbReference type="EC" id="3.5.4.12" evidence="3"/>
<dbReference type="EMBL" id="JALJOT010000003">
    <property type="protein sequence ID" value="KAK9916472.1"/>
    <property type="molecule type" value="Genomic_DNA"/>
</dbReference>
<organism evidence="6 7">
    <name type="scientific">Coccomyxa subellipsoidea</name>
    <dbReference type="NCBI Taxonomy" id="248742"/>
    <lineage>
        <taxon>Eukaryota</taxon>
        <taxon>Viridiplantae</taxon>
        <taxon>Chlorophyta</taxon>
        <taxon>core chlorophytes</taxon>
        <taxon>Trebouxiophyceae</taxon>
        <taxon>Trebouxiophyceae incertae sedis</taxon>
        <taxon>Coccomyxaceae</taxon>
        <taxon>Coccomyxa</taxon>
    </lineage>
</organism>
<dbReference type="PANTHER" id="PTHR11086:SF18">
    <property type="entry name" value="DEOXYCYTIDYLATE DEAMINASE"/>
    <property type="match status" value="1"/>
</dbReference>
<dbReference type="Proteomes" id="UP001491310">
    <property type="component" value="Unassembled WGS sequence"/>
</dbReference>
<dbReference type="PANTHER" id="PTHR11086">
    <property type="entry name" value="DEOXYCYTIDYLATE DEAMINASE-RELATED"/>
    <property type="match status" value="1"/>
</dbReference>
<evidence type="ECO:0000256" key="3">
    <source>
        <dbReference type="ARBA" id="ARBA00038938"/>
    </source>
</evidence>
<dbReference type="SUPFAM" id="SSF53927">
    <property type="entry name" value="Cytidine deaminase-like"/>
    <property type="match status" value="1"/>
</dbReference>
<dbReference type="InterPro" id="IPR002125">
    <property type="entry name" value="CMP_dCMP_dom"/>
</dbReference>
<evidence type="ECO:0000256" key="1">
    <source>
        <dbReference type="ARBA" id="ARBA00022727"/>
    </source>
</evidence>
<keyword evidence="2" id="KW-0378">Hydrolase</keyword>
<evidence type="ECO:0000259" key="5">
    <source>
        <dbReference type="Pfam" id="PF00383"/>
    </source>
</evidence>
<sequence length="170" mass="18981">MSSGQSFVERLVVTGGNSKAPDEKLEVLEDVLVDIQNKADPFDPRPRQGYLSWDDYFMCVAFLSAQRSKDPNKQVGACIKMYVTMFPCNECSKLLIQAGIGEIVFYEDKAAPPVRYSSPNEAPGNDIRQEDAYAASKRLLRLAGVKLRQHQLDRPLIFCVGVHARKQGPC</sequence>
<protein>
    <recommendedName>
        <fullName evidence="4">dCMP deaminase</fullName>
        <ecNumber evidence="3">3.5.4.12</ecNumber>
    </recommendedName>
    <alternativeName>
        <fullName evidence="4">dCMP deaminase</fullName>
    </alternativeName>
</protein>
<dbReference type="Pfam" id="PF00383">
    <property type="entry name" value="dCMP_cyt_deam_1"/>
    <property type="match status" value="1"/>
</dbReference>
<keyword evidence="1" id="KW-0545">Nucleotide biosynthesis</keyword>
<keyword evidence="7" id="KW-1185">Reference proteome</keyword>
<evidence type="ECO:0000313" key="6">
    <source>
        <dbReference type="EMBL" id="KAK9916472.1"/>
    </source>
</evidence>
<comment type="caution">
    <text evidence="6">The sequence shown here is derived from an EMBL/GenBank/DDBJ whole genome shotgun (WGS) entry which is preliminary data.</text>
</comment>
<gene>
    <name evidence="6" type="ORF">WJX75_002996</name>
</gene>
<accession>A0ABR2YXV2</accession>
<dbReference type="InterPro" id="IPR015517">
    <property type="entry name" value="dCMP_deaminase-rel"/>
</dbReference>
<proteinExistence type="predicted"/>
<dbReference type="InterPro" id="IPR016193">
    <property type="entry name" value="Cytidine_deaminase-like"/>
</dbReference>
<dbReference type="Gene3D" id="3.40.140.10">
    <property type="entry name" value="Cytidine Deaminase, domain 2"/>
    <property type="match status" value="2"/>
</dbReference>
<name>A0ABR2YXV2_9CHLO</name>
<reference evidence="6 7" key="1">
    <citation type="journal article" date="2024" name="Nat. Commun.">
        <title>Phylogenomics reveals the evolutionary origins of lichenization in chlorophyte algae.</title>
        <authorList>
            <person name="Puginier C."/>
            <person name="Libourel C."/>
            <person name="Otte J."/>
            <person name="Skaloud P."/>
            <person name="Haon M."/>
            <person name="Grisel S."/>
            <person name="Petersen M."/>
            <person name="Berrin J.G."/>
            <person name="Delaux P.M."/>
            <person name="Dal Grande F."/>
            <person name="Keller J."/>
        </authorList>
    </citation>
    <scope>NUCLEOTIDE SEQUENCE [LARGE SCALE GENOMIC DNA]</scope>
    <source>
        <strain evidence="6 7">SAG 216-7</strain>
    </source>
</reference>
<feature type="domain" description="CMP/dCMP-type deaminase" evidence="5">
    <location>
        <begin position="81"/>
        <end position="106"/>
    </location>
</feature>
<evidence type="ECO:0000256" key="4">
    <source>
        <dbReference type="ARBA" id="ARBA00041763"/>
    </source>
</evidence>